<keyword evidence="5" id="KW-0234">DNA repair</keyword>
<proteinExistence type="inferred from homology"/>
<dbReference type="InterPro" id="IPR018574">
    <property type="entry name" value="Structure-sp_endonuc_su_Slx4"/>
</dbReference>
<protein>
    <recommendedName>
        <fullName evidence="7">Structure-specific endonuclease subunit SLX4</fullName>
    </recommendedName>
</protein>
<dbReference type="GO" id="GO:0004519">
    <property type="term" value="F:endonuclease activity"/>
    <property type="evidence" value="ECO:0007669"/>
    <property type="project" value="UniProtKB-KW"/>
</dbReference>
<dbReference type="Pfam" id="PF09494">
    <property type="entry name" value="Slx4"/>
    <property type="match status" value="1"/>
</dbReference>
<keyword evidence="3" id="KW-0227">DNA damage</keyword>
<accession>A0A6C1EBH3</accession>
<comment type="similarity">
    <text evidence="2">Belongs to the SLX4 family.</text>
</comment>
<organism evidence="9 10">
    <name type="scientific">Saccharomyces pastorianus</name>
    <name type="common">Lager yeast</name>
    <name type="synonym">Saccharomyces cerevisiae x Saccharomyces eubayanus</name>
    <dbReference type="NCBI Taxonomy" id="27292"/>
    <lineage>
        <taxon>Eukaryota</taxon>
        <taxon>Fungi</taxon>
        <taxon>Dikarya</taxon>
        <taxon>Ascomycota</taxon>
        <taxon>Saccharomycotina</taxon>
        <taxon>Saccharomycetes</taxon>
        <taxon>Saccharomycetales</taxon>
        <taxon>Saccharomycetaceae</taxon>
        <taxon>Saccharomyces</taxon>
    </lineage>
</organism>
<evidence type="ECO:0000256" key="6">
    <source>
        <dbReference type="ARBA" id="ARBA00023242"/>
    </source>
</evidence>
<dbReference type="GO" id="GO:0006310">
    <property type="term" value="P:DNA recombination"/>
    <property type="evidence" value="ECO:0007669"/>
    <property type="project" value="UniProtKB-KW"/>
</dbReference>
<evidence type="ECO:0000313" key="10">
    <source>
        <dbReference type="Proteomes" id="UP000501346"/>
    </source>
</evidence>
<feature type="region of interest" description="Disordered" evidence="8">
    <location>
        <begin position="49"/>
        <end position="73"/>
    </location>
</feature>
<evidence type="ECO:0000256" key="1">
    <source>
        <dbReference type="ARBA" id="ARBA00004123"/>
    </source>
</evidence>
<evidence type="ECO:0000256" key="8">
    <source>
        <dbReference type="SAM" id="MobiDB-lite"/>
    </source>
</evidence>
<keyword evidence="9" id="KW-0378">Hydrolase</keyword>
<evidence type="ECO:0000256" key="7">
    <source>
        <dbReference type="ARBA" id="ARBA00029496"/>
    </source>
</evidence>
<dbReference type="Proteomes" id="UP000501346">
    <property type="component" value="Chromosome SeXII"/>
</dbReference>
<dbReference type="CDD" id="cd22869">
    <property type="entry name" value="SLX4_RIM2"/>
    <property type="match status" value="1"/>
</dbReference>
<feature type="region of interest" description="Disordered" evidence="8">
    <location>
        <begin position="352"/>
        <end position="373"/>
    </location>
</feature>
<keyword evidence="4" id="KW-0233">DNA recombination</keyword>
<keyword evidence="9" id="KW-0255">Endonuclease</keyword>
<dbReference type="GO" id="GO:0006260">
    <property type="term" value="P:DNA replication"/>
    <property type="evidence" value="ECO:0007669"/>
    <property type="project" value="InterPro"/>
</dbReference>
<sequence>MEFQRAQRNLKFLQNEDSMNINNHNTMNGESQRASSIAIETQIPDVQFSLSSDDDSVNTQRRKSSVQKSSVAKEISISNTESDTNVNTMNTSPGAVSQPILEGQKLDMAEENIFINTQIQSRLDDAEEATSLKSKLKQFKYALKSNSPSEVLTDSTITAKRRPAIRKTKPKLKSKAKSKRDPNIIKNITEFNINNYERSRTTSLLRQLSGKHKKVLDIIKAQESGSKSALSKAKNGKGECGTFDTYSEQEWKHILKLLLEKFPHSESTDLNEVQKFLYGSEQSSSSLGDPETPHKRLWTASQLPPELPNESAQPEQETKIHNSQSAVNFLSLSQVMDDKSEIMKDEEDKIISGGFSASSPEYGSNLEGQESSAHNTAENTKLIVVAQVNEIALADDTACKPMLVEEDSRSKDNGYEDHDNISIVSDSTDEASTLFPLDPYRYVFIENEDRPGLVTDTMGSTQFFTPNTSPLDGIIDLTQESFKAVRSLISPLKIENNKTAVSQVSNQVQVPATRTPTIIPQKNLTKILKTEEEVNSLENVIRIKLMHEEVSQFNPVIKSDCYEIAVNDSEEEETEYDDKFCIADIELINLPKGLVQAPPPNLTNNDNINNKNGVTTTSVADSPEKIHEIITSQSMKELRQSLKTVGLKPMRTKLEIIESLQTASQILSANTVPTPGHSDEQHNCAINFSKLEIFDHLTELIQSFPDFLERIYTFEPIPLNELIEKLLSVEPFISQIDEMTIREWADIQGICLRNDKKIVK</sequence>
<comment type="subcellular location">
    <subcellularLocation>
        <location evidence="1">Nucleus</location>
    </subcellularLocation>
</comment>
<reference evidence="9 10" key="1">
    <citation type="journal article" date="2019" name="BMC Genomics">
        <title>Chromosome level assembly and comparative genome analysis confirm lager-brewing yeasts originated from a single hybridization.</title>
        <authorList>
            <person name="Salazar A.N."/>
            <person name="Gorter de Vries A.R."/>
            <person name="van den Broek M."/>
            <person name="Brouwers N."/>
            <person name="de la Torre Cortes P."/>
            <person name="Kuijpers N.G.A."/>
            <person name="Daran J.G."/>
            <person name="Abeel T."/>
        </authorList>
    </citation>
    <scope>NUCLEOTIDE SEQUENCE [LARGE SCALE GENOMIC DNA]</scope>
    <source>
        <strain evidence="9 10">CBS 1483</strain>
    </source>
</reference>
<name>A0A6C1EBH3_SACPS</name>
<evidence type="ECO:0000256" key="3">
    <source>
        <dbReference type="ARBA" id="ARBA00022763"/>
    </source>
</evidence>
<dbReference type="GO" id="GO:0033557">
    <property type="term" value="C:Slx1-Slx4 complex"/>
    <property type="evidence" value="ECO:0007669"/>
    <property type="project" value="InterPro"/>
</dbReference>
<dbReference type="EMBL" id="CP049009">
    <property type="protein sequence ID" value="QID86726.1"/>
    <property type="molecule type" value="Genomic_DNA"/>
</dbReference>
<dbReference type="GO" id="GO:0006281">
    <property type="term" value="P:DNA repair"/>
    <property type="evidence" value="ECO:0007669"/>
    <property type="project" value="UniProtKB-KW"/>
</dbReference>
<gene>
    <name evidence="9" type="primary">SLX4_2</name>
    <name evidence="9" type="ORF">GRS66_009364</name>
</gene>
<keyword evidence="10" id="KW-1185">Reference proteome</keyword>
<dbReference type="AlphaFoldDB" id="A0A6C1EBH3"/>
<dbReference type="OrthoDB" id="4066789at2759"/>
<evidence type="ECO:0000256" key="4">
    <source>
        <dbReference type="ARBA" id="ARBA00023172"/>
    </source>
</evidence>
<evidence type="ECO:0000256" key="5">
    <source>
        <dbReference type="ARBA" id="ARBA00023204"/>
    </source>
</evidence>
<keyword evidence="9" id="KW-0540">Nuclease</keyword>
<evidence type="ECO:0000256" key="2">
    <source>
        <dbReference type="ARBA" id="ARBA00006661"/>
    </source>
</evidence>
<feature type="compositionally biased region" description="Polar residues" evidence="8">
    <location>
        <begin position="355"/>
        <end position="373"/>
    </location>
</feature>
<evidence type="ECO:0000313" key="9">
    <source>
        <dbReference type="EMBL" id="QID86726.1"/>
    </source>
</evidence>
<keyword evidence="6" id="KW-0539">Nucleus</keyword>